<reference evidence="3 4" key="1">
    <citation type="submission" date="2024-01" db="EMBL/GenBank/DDBJ databases">
        <title>Comparative genomics of Cryptococcus and Kwoniella reveals pathogenesis evolution and contrasting modes of karyotype evolution via chromosome fusion or intercentromeric recombination.</title>
        <authorList>
            <person name="Coelho M.A."/>
            <person name="David-Palma M."/>
            <person name="Shea T."/>
            <person name="Bowers K."/>
            <person name="McGinley-Smith S."/>
            <person name="Mohammad A.W."/>
            <person name="Gnirke A."/>
            <person name="Yurkov A.M."/>
            <person name="Nowrousian M."/>
            <person name="Sun S."/>
            <person name="Cuomo C.A."/>
            <person name="Heitman J."/>
        </authorList>
    </citation>
    <scope>NUCLEOTIDE SEQUENCE [LARGE SCALE GENOMIC DNA]</scope>
    <source>
        <strain evidence="3 4">7685027</strain>
    </source>
</reference>
<evidence type="ECO:0000313" key="3">
    <source>
        <dbReference type="EMBL" id="WVO21586.1"/>
    </source>
</evidence>
<dbReference type="GeneID" id="89989668"/>
<dbReference type="Proteomes" id="UP001432216">
    <property type="component" value="Chromosome 4"/>
</dbReference>
<keyword evidence="1" id="KW-0694">RNA-binding</keyword>
<name>A0ABZ2AWL7_9TREE</name>
<feature type="region of interest" description="Disordered" evidence="2">
    <location>
        <begin position="128"/>
        <end position="177"/>
    </location>
</feature>
<dbReference type="EMBL" id="CP143809">
    <property type="protein sequence ID" value="WVO21586.1"/>
    <property type="molecule type" value="Genomic_DNA"/>
</dbReference>
<dbReference type="PANTHER" id="PTHR19965:SF35">
    <property type="entry name" value="RNA ANNEALING PROTEIN YRA1"/>
    <property type="match status" value="1"/>
</dbReference>
<proteinExistence type="predicted"/>
<organism evidence="3 4">
    <name type="scientific">Cryptococcus decagattii</name>
    <dbReference type="NCBI Taxonomy" id="1859122"/>
    <lineage>
        <taxon>Eukaryota</taxon>
        <taxon>Fungi</taxon>
        <taxon>Dikarya</taxon>
        <taxon>Basidiomycota</taxon>
        <taxon>Agaricomycotina</taxon>
        <taxon>Tremellomycetes</taxon>
        <taxon>Tremellales</taxon>
        <taxon>Cryptococcaceae</taxon>
        <taxon>Cryptococcus</taxon>
        <taxon>Cryptococcus gattii species complex</taxon>
    </lineage>
</organism>
<protein>
    <recommendedName>
        <fullName evidence="5">THO complex subunit 4</fullName>
    </recommendedName>
</protein>
<evidence type="ECO:0000313" key="4">
    <source>
        <dbReference type="Proteomes" id="UP001432216"/>
    </source>
</evidence>
<feature type="compositionally biased region" description="Gly residues" evidence="2">
    <location>
        <begin position="27"/>
        <end position="37"/>
    </location>
</feature>
<dbReference type="InterPro" id="IPR051229">
    <property type="entry name" value="ALYREF_mRNA_export"/>
</dbReference>
<sequence>MTSKMDIDRPLDEIIATKAKPRRPRQGGAGARRGGTASGATGARARYASTVPKTVAAPQPFSAEVFKIIISNLPSDVTDAAVRDLMQSTVGPVKSEQGRCEEGTCLLMIDNQRPMKVELAIDPNQARSSLVNRVAPAPAQPQKKRAPASKPRNPRPAKKTAEQLDAEMAEYKQSSTA</sequence>
<dbReference type="PANTHER" id="PTHR19965">
    <property type="entry name" value="RNA AND EXPORT FACTOR BINDING PROTEIN"/>
    <property type="match status" value="1"/>
</dbReference>
<evidence type="ECO:0008006" key="5">
    <source>
        <dbReference type="Google" id="ProtNLM"/>
    </source>
</evidence>
<accession>A0ABZ2AWL7</accession>
<dbReference type="RefSeq" id="XP_064720825.1">
    <property type="nucleotide sequence ID" value="XM_064864753.1"/>
</dbReference>
<evidence type="ECO:0000256" key="2">
    <source>
        <dbReference type="SAM" id="MobiDB-lite"/>
    </source>
</evidence>
<keyword evidence="4" id="KW-1185">Reference proteome</keyword>
<feature type="compositionally biased region" description="Basic residues" evidence="2">
    <location>
        <begin position="142"/>
        <end position="158"/>
    </location>
</feature>
<evidence type="ECO:0000256" key="1">
    <source>
        <dbReference type="ARBA" id="ARBA00022884"/>
    </source>
</evidence>
<gene>
    <name evidence="3" type="ORF">IAS62_002895</name>
</gene>
<feature type="compositionally biased region" description="Basic and acidic residues" evidence="2">
    <location>
        <begin position="1"/>
        <end position="12"/>
    </location>
</feature>
<feature type="region of interest" description="Disordered" evidence="2">
    <location>
        <begin position="1"/>
        <end position="44"/>
    </location>
</feature>